<evidence type="ECO:0000256" key="1">
    <source>
        <dbReference type="SAM" id="MobiDB-lite"/>
    </source>
</evidence>
<dbReference type="Proteomes" id="UP001046870">
    <property type="component" value="Chromosome 7"/>
</dbReference>
<feature type="region of interest" description="Disordered" evidence="1">
    <location>
        <begin position="534"/>
        <end position="598"/>
    </location>
</feature>
<dbReference type="AlphaFoldDB" id="A0A9D3T708"/>
<dbReference type="Gene3D" id="1.10.150.50">
    <property type="entry name" value="Transcription Factor, Ets-1"/>
    <property type="match status" value="1"/>
</dbReference>
<gene>
    <name evidence="3" type="ORF">MATL_G00093040</name>
</gene>
<protein>
    <recommendedName>
        <fullName evidence="2">SAM domain-containing protein</fullName>
    </recommendedName>
</protein>
<reference evidence="3" key="1">
    <citation type="submission" date="2021-01" db="EMBL/GenBank/DDBJ databases">
        <authorList>
            <person name="Zahm M."/>
            <person name="Roques C."/>
            <person name="Cabau C."/>
            <person name="Klopp C."/>
            <person name="Donnadieu C."/>
            <person name="Jouanno E."/>
            <person name="Lampietro C."/>
            <person name="Louis A."/>
            <person name="Herpin A."/>
            <person name="Echchiki A."/>
            <person name="Berthelot C."/>
            <person name="Parey E."/>
            <person name="Roest-Crollius H."/>
            <person name="Braasch I."/>
            <person name="Postlethwait J."/>
            <person name="Bobe J."/>
            <person name="Montfort J."/>
            <person name="Bouchez O."/>
            <person name="Begum T."/>
            <person name="Mejri S."/>
            <person name="Adams A."/>
            <person name="Chen W.-J."/>
            <person name="Guiguen Y."/>
        </authorList>
    </citation>
    <scope>NUCLEOTIDE SEQUENCE</scope>
    <source>
        <strain evidence="3">YG-15Mar2019-1</strain>
        <tissue evidence="3">Brain</tissue>
    </source>
</reference>
<feature type="compositionally biased region" description="Pro residues" evidence="1">
    <location>
        <begin position="186"/>
        <end position="220"/>
    </location>
</feature>
<evidence type="ECO:0000313" key="4">
    <source>
        <dbReference type="Proteomes" id="UP001046870"/>
    </source>
</evidence>
<keyword evidence="4" id="KW-1185">Reference proteome</keyword>
<dbReference type="PANTHER" id="PTHR16195:SF16">
    <property type="entry name" value="ZINC FINGER CCHC DOMAIN-CONTAINING PROTEIN 14"/>
    <property type="match status" value="1"/>
</dbReference>
<dbReference type="OrthoDB" id="6361509at2759"/>
<accession>A0A9D3T708</accession>
<dbReference type="SUPFAM" id="SSF47769">
    <property type="entry name" value="SAM/Pointed domain"/>
    <property type="match status" value="1"/>
</dbReference>
<dbReference type="InterPro" id="IPR013761">
    <property type="entry name" value="SAM/pointed_sf"/>
</dbReference>
<dbReference type="Pfam" id="PF00536">
    <property type="entry name" value="SAM_1"/>
    <property type="match status" value="1"/>
</dbReference>
<feature type="region of interest" description="Disordered" evidence="1">
    <location>
        <begin position="186"/>
        <end position="230"/>
    </location>
</feature>
<evidence type="ECO:0000313" key="3">
    <source>
        <dbReference type="EMBL" id="KAG7473198.1"/>
    </source>
</evidence>
<dbReference type="InterPro" id="IPR036871">
    <property type="entry name" value="PX_dom_sf"/>
</dbReference>
<name>A0A9D3T708_MEGAT</name>
<feature type="domain" description="SAM" evidence="2">
    <location>
        <begin position="232"/>
        <end position="283"/>
    </location>
</feature>
<dbReference type="PANTHER" id="PTHR16195">
    <property type="entry name" value="ZINC FINGER CCHC DOMAIN CONTAINING PROTEIN"/>
    <property type="match status" value="1"/>
</dbReference>
<proteinExistence type="predicted"/>
<dbReference type="InterPro" id="IPR042344">
    <property type="entry name" value="ZCCHC14"/>
</dbReference>
<dbReference type="InterPro" id="IPR001660">
    <property type="entry name" value="SAM"/>
</dbReference>
<dbReference type="Gene3D" id="3.30.1520.10">
    <property type="entry name" value="Phox-like domain"/>
    <property type="match status" value="1"/>
</dbReference>
<sequence>MATHSCPEPPVRVHAGKSGKVSIERVDLRGAPQKNDKQAEYLFEVLWSDCSLSTVSRTAQEVAEFLHKISQLFPDDGLDKFLPRPPCLDSALEAEARYANAPERYDEQVRYRCLAGLPPHLLKREQIRQFFSPAPGGQFPPTTGHGCSLQYRGAGSLARPVCGVASIQPVISAHCSLQPYPAAPVPPRGPARPAPAPPVPEAPPALPPPPPGRSPAPQPPATAATTTGGEQNGILDWLRKLRLHKYYPVFKQLTMEKFLALTEEDLNKYDLTQGAKKKLKTQLELQNREKSEKRYALTQFPASCSGGVARVTPSSHVGPVAPVHPGAGTELRVEVPDAAPPSFPRDSGSSSGYSSSPSSPPAPLCRDDAFDRARELHRPPPGLDPGEKVIRPTAQPRPPPAGSRVESRLAASAAVASAELPPAPDVAATPTRYVAPRPRGVVGGSADAGGDAGSNPARRRRAARLGVRGLRRRRARACPRYPPGSPATSRTRSRGPPCSPWGPCSTWGPCCRDPTTTRTTRRRRLTLATLYDGRPAGGRAAARPRGRARRGGRVPGAPGAAGSGHRAQECKQPPMDAAQQGTFRLKYAPPSDGQDSGD</sequence>
<feature type="region of interest" description="Disordered" evidence="1">
    <location>
        <begin position="336"/>
        <end position="499"/>
    </location>
</feature>
<organism evidence="3 4">
    <name type="scientific">Megalops atlanticus</name>
    <name type="common">Tarpon</name>
    <name type="synonym">Clupea gigantea</name>
    <dbReference type="NCBI Taxonomy" id="7932"/>
    <lineage>
        <taxon>Eukaryota</taxon>
        <taxon>Metazoa</taxon>
        <taxon>Chordata</taxon>
        <taxon>Craniata</taxon>
        <taxon>Vertebrata</taxon>
        <taxon>Euteleostomi</taxon>
        <taxon>Actinopterygii</taxon>
        <taxon>Neopterygii</taxon>
        <taxon>Teleostei</taxon>
        <taxon>Elopiformes</taxon>
        <taxon>Megalopidae</taxon>
        <taxon>Megalops</taxon>
    </lineage>
</organism>
<evidence type="ECO:0000259" key="2">
    <source>
        <dbReference type="Pfam" id="PF00536"/>
    </source>
</evidence>
<feature type="compositionally biased region" description="Basic residues" evidence="1">
    <location>
        <begin position="542"/>
        <end position="552"/>
    </location>
</feature>
<dbReference type="GO" id="GO:0035091">
    <property type="term" value="F:phosphatidylinositol binding"/>
    <property type="evidence" value="ECO:0007669"/>
    <property type="project" value="InterPro"/>
</dbReference>
<feature type="compositionally biased region" description="Low complexity" evidence="1">
    <location>
        <begin position="408"/>
        <end position="420"/>
    </location>
</feature>
<dbReference type="EMBL" id="JAFDVH010000007">
    <property type="protein sequence ID" value="KAG7473198.1"/>
    <property type="molecule type" value="Genomic_DNA"/>
</dbReference>
<feature type="compositionally biased region" description="Basic and acidic residues" evidence="1">
    <location>
        <begin position="365"/>
        <end position="378"/>
    </location>
</feature>
<comment type="caution">
    <text evidence="3">The sequence shown here is derived from an EMBL/GenBank/DDBJ whole genome shotgun (WGS) entry which is preliminary data.</text>
</comment>
<feature type="compositionally biased region" description="Low complexity" evidence="1">
    <location>
        <begin position="344"/>
        <end position="357"/>
    </location>
</feature>
<feature type="compositionally biased region" description="Low complexity" evidence="1">
    <location>
        <begin position="555"/>
        <end position="565"/>
    </location>
</feature>
<feature type="compositionally biased region" description="Basic residues" evidence="1">
    <location>
        <begin position="457"/>
        <end position="477"/>
    </location>
</feature>
<feature type="compositionally biased region" description="Gly residues" evidence="1">
    <location>
        <begin position="441"/>
        <end position="452"/>
    </location>
</feature>
<dbReference type="SUPFAM" id="SSF64268">
    <property type="entry name" value="PX domain"/>
    <property type="match status" value="1"/>
</dbReference>